<organism evidence="1 2">
    <name type="scientific">Rhizopogon vesiculosus</name>
    <dbReference type="NCBI Taxonomy" id="180088"/>
    <lineage>
        <taxon>Eukaryota</taxon>
        <taxon>Fungi</taxon>
        <taxon>Dikarya</taxon>
        <taxon>Basidiomycota</taxon>
        <taxon>Agaricomycotina</taxon>
        <taxon>Agaricomycetes</taxon>
        <taxon>Agaricomycetidae</taxon>
        <taxon>Boletales</taxon>
        <taxon>Suillineae</taxon>
        <taxon>Rhizopogonaceae</taxon>
        <taxon>Rhizopogon</taxon>
    </lineage>
</organism>
<sequence length="383" mass="43065">MTAPAVQAPAGMLTSVPSSRMENSVAAGMLKRSMLMSASPEAGEPTLKRPRHRRGLIWSPTDATFSPTAHSSEYAPPVPSPPLHELVGSDTARTVAAHPGLLHVVTPIDIDRFEQLLEDHPNPAFMQSVCKALREGFWPWADILDPSYPSINDNSMLTCTKTDTQLQFLDAQIQEEVCAGRLSESFGTQLLPGMYSVPIHAVPKPRSDKLRLVVDHSAGDYSLNSMIATDAIKGTKLDGLHSLRASLLHFRRQHPHEKLVMFKSDVSLAFRRLPMHPLWQVKQIISFNGQCHVDHNNNFGGHGSPKVWISFMSLVAWVALRHQLIDDLKTYMDNSFFFELADRLLFYEPYQIFYPAKQTRLLQLWDEIRLPHDKAKQEFGCPL</sequence>
<evidence type="ECO:0000313" key="2">
    <source>
        <dbReference type="Proteomes" id="UP000183567"/>
    </source>
</evidence>
<keyword evidence="2" id="KW-1185">Reference proteome</keyword>
<gene>
    <name evidence="1" type="ORF">AZE42_10015</name>
</gene>
<evidence type="ECO:0008006" key="3">
    <source>
        <dbReference type="Google" id="ProtNLM"/>
    </source>
</evidence>
<dbReference type="AlphaFoldDB" id="A0A1J8QA97"/>
<accession>A0A1J8QA97</accession>
<name>A0A1J8QA97_9AGAM</name>
<dbReference type="EMBL" id="LVVM01002274">
    <property type="protein sequence ID" value="OJA16899.1"/>
    <property type="molecule type" value="Genomic_DNA"/>
</dbReference>
<dbReference type="OrthoDB" id="3254233at2759"/>
<dbReference type="SUPFAM" id="SSF56672">
    <property type="entry name" value="DNA/RNA polymerases"/>
    <property type="match status" value="1"/>
</dbReference>
<protein>
    <recommendedName>
        <fullName evidence="3">Reverse transcriptase domain-containing protein</fullName>
    </recommendedName>
</protein>
<dbReference type="STRING" id="180088.A0A1J8QA97"/>
<comment type="caution">
    <text evidence="1">The sequence shown here is derived from an EMBL/GenBank/DDBJ whole genome shotgun (WGS) entry which is preliminary data.</text>
</comment>
<reference evidence="1 2" key="1">
    <citation type="submission" date="2016-03" db="EMBL/GenBank/DDBJ databases">
        <title>Comparative genomics of the ectomycorrhizal sister species Rhizopogon vinicolor and Rhizopogon vesiculosus (Basidiomycota: Boletales) reveals a divergence of the mating type B locus.</title>
        <authorList>
            <person name="Mujic A.B."/>
            <person name="Kuo A."/>
            <person name="Tritt A."/>
            <person name="Lipzen A."/>
            <person name="Chen C."/>
            <person name="Johnson J."/>
            <person name="Sharma A."/>
            <person name="Barry K."/>
            <person name="Grigoriev I.V."/>
            <person name="Spatafora J.W."/>
        </authorList>
    </citation>
    <scope>NUCLEOTIDE SEQUENCE [LARGE SCALE GENOMIC DNA]</scope>
    <source>
        <strain evidence="1 2">AM-OR11-056</strain>
    </source>
</reference>
<proteinExistence type="predicted"/>
<dbReference type="Proteomes" id="UP000183567">
    <property type="component" value="Unassembled WGS sequence"/>
</dbReference>
<dbReference type="InterPro" id="IPR043502">
    <property type="entry name" value="DNA/RNA_pol_sf"/>
</dbReference>
<evidence type="ECO:0000313" key="1">
    <source>
        <dbReference type="EMBL" id="OJA16899.1"/>
    </source>
</evidence>